<proteinExistence type="predicted"/>
<dbReference type="EMBL" id="SRQM01000751">
    <property type="protein sequence ID" value="KAG6106235.1"/>
    <property type="molecule type" value="Genomic_DNA"/>
</dbReference>
<organism evidence="1 2">
    <name type="scientific">Claviceps humidiphila</name>
    <dbReference type="NCBI Taxonomy" id="1294629"/>
    <lineage>
        <taxon>Eukaryota</taxon>
        <taxon>Fungi</taxon>
        <taxon>Dikarya</taxon>
        <taxon>Ascomycota</taxon>
        <taxon>Pezizomycotina</taxon>
        <taxon>Sordariomycetes</taxon>
        <taxon>Hypocreomycetidae</taxon>
        <taxon>Hypocreales</taxon>
        <taxon>Clavicipitaceae</taxon>
        <taxon>Claviceps</taxon>
    </lineage>
</organism>
<protein>
    <submittedName>
        <fullName evidence="1">Uncharacterized protein</fullName>
    </submittedName>
</protein>
<dbReference type="AlphaFoldDB" id="A0A9P7PT75"/>
<reference evidence="1 2" key="1">
    <citation type="journal article" date="2020" name="bioRxiv">
        <title>Whole genome comparisons of ergot fungi reveals the divergence and evolution of species within the genus Claviceps are the result of varying mechanisms driving genome evolution and host range expansion.</title>
        <authorList>
            <person name="Wyka S.A."/>
            <person name="Mondo S.J."/>
            <person name="Liu M."/>
            <person name="Dettman J."/>
            <person name="Nalam V."/>
            <person name="Broders K.D."/>
        </authorList>
    </citation>
    <scope>NUCLEOTIDE SEQUENCE [LARGE SCALE GENOMIC DNA]</scope>
    <source>
        <strain evidence="1 2">LM576</strain>
    </source>
</reference>
<name>A0A9P7PT75_9HYPO</name>
<feature type="non-terminal residue" evidence="1">
    <location>
        <position position="52"/>
    </location>
</feature>
<evidence type="ECO:0000313" key="2">
    <source>
        <dbReference type="Proteomes" id="UP000732380"/>
    </source>
</evidence>
<evidence type="ECO:0000313" key="1">
    <source>
        <dbReference type="EMBL" id="KAG6106235.1"/>
    </source>
</evidence>
<dbReference type="Proteomes" id="UP000732380">
    <property type="component" value="Unassembled WGS sequence"/>
</dbReference>
<comment type="caution">
    <text evidence="1">The sequence shown here is derived from an EMBL/GenBank/DDBJ whole genome shotgun (WGS) entry which is preliminary data.</text>
</comment>
<accession>A0A9P7PT75</accession>
<keyword evidence="2" id="KW-1185">Reference proteome</keyword>
<gene>
    <name evidence="1" type="ORF">E4U13_007537</name>
</gene>
<sequence length="52" mass="6223">MSGDDELRRQLRRQLRDAEAHALEERRLRVAAEARLFEVRRQRKAALEHALE</sequence>